<dbReference type="AlphaFoldDB" id="A0A0A9AP37"/>
<evidence type="ECO:0000313" key="1">
    <source>
        <dbReference type="EMBL" id="JAD50675.1"/>
    </source>
</evidence>
<dbReference type="EMBL" id="GBRH01247220">
    <property type="protein sequence ID" value="JAD50675.1"/>
    <property type="molecule type" value="Transcribed_RNA"/>
</dbReference>
<sequence>MITPQVNCTSGKNDQN</sequence>
<accession>A0A0A9AP37</accession>
<reference evidence="1" key="1">
    <citation type="submission" date="2014-09" db="EMBL/GenBank/DDBJ databases">
        <authorList>
            <person name="Magalhaes I.L.F."/>
            <person name="Oliveira U."/>
            <person name="Santos F.R."/>
            <person name="Vidigal T.H.D.A."/>
            <person name="Brescovit A.D."/>
            <person name="Santos A.J."/>
        </authorList>
    </citation>
    <scope>NUCLEOTIDE SEQUENCE</scope>
    <source>
        <tissue evidence="1">Shoot tissue taken approximately 20 cm above the soil surface</tissue>
    </source>
</reference>
<name>A0A0A9AP37_ARUDO</name>
<reference evidence="1" key="2">
    <citation type="journal article" date="2015" name="Data Brief">
        <title>Shoot transcriptome of the giant reed, Arundo donax.</title>
        <authorList>
            <person name="Barrero R.A."/>
            <person name="Guerrero F.D."/>
            <person name="Moolhuijzen P."/>
            <person name="Goolsby J.A."/>
            <person name="Tidwell J."/>
            <person name="Bellgard S.E."/>
            <person name="Bellgard M.I."/>
        </authorList>
    </citation>
    <scope>NUCLEOTIDE SEQUENCE</scope>
    <source>
        <tissue evidence="1">Shoot tissue taken approximately 20 cm above the soil surface</tissue>
    </source>
</reference>
<organism evidence="1">
    <name type="scientific">Arundo donax</name>
    <name type="common">Giant reed</name>
    <name type="synonym">Donax arundinaceus</name>
    <dbReference type="NCBI Taxonomy" id="35708"/>
    <lineage>
        <taxon>Eukaryota</taxon>
        <taxon>Viridiplantae</taxon>
        <taxon>Streptophyta</taxon>
        <taxon>Embryophyta</taxon>
        <taxon>Tracheophyta</taxon>
        <taxon>Spermatophyta</taxon>
        <taxon>Magnoliopsida</taxon>
        <taxon>Liliopsida</taxon>
        <taxon>Poales</taxon>
        <taxon>Poaceae</taxon>
        <taxon>PACMAD clade</taxon>
        <taxon>Arundinoideae</taxon>
        <taxon>Arundineae</taxon>
        <taxon>Arundo</taxon>
    </lineage>
</organism>
<proteinExistence type="predicted"/>
<protein>
    <submittedName>
        <fullName evidence="1">Uncharacterized protein</fullName>
    </submittedName>
</protein>